<dbReference type="Proteomes" id="UP000004810">
    <property type="component" value="Unassembled WGS sequence"/>
</dbReference>
<evidence type="ECO:0000313" key="2">
    <source>
        <dbReference type="Proteomes" id="UP000004810"/>
    </source>
</evidence>
<dbReference type="AlphaFoldDB" id="J9DX75"/>
<name>J9DX75_WUCBA</name>
<organism evidence="1 2">
    <name type="scientific">Wuchereria bancrofti</name>
    <dbReference type="NCBI Taxonomy" id="6293"/>
    <lineage>
        <taxon>Eukaryota</taxon>
        <taxon>Metazoa</taxon>
        <taxon>Ecdysozoa</taxon>
        <taxon>Nematoda</taxon>
        <taxon>Chromadorea</taxon>
        <taxon>Rhabditida</taxon>
        <taxon>Spirurina</taxon>
        <taxon>Spiruromorpha</taxon>
        <taxon>Filarioidea</taxon>
        <taxon>Onchocercidae</taxon>
        <taxon>Wuchereria</taxon>
    </lineage>
</organism>
<accession>J9DX75</accession>
<feature type="non-terminal residue" evidence="1">
    <location>
        <position position="186"/>
    </location>
</feature>
<proteinExistence type="predicted"/>
<dbReference type="EMBL" id="ADBV01012459">
    <property type="protein sequence ID" value="EJW74318.1"/>
    <property type="molecule type" value="Genomic_DNA"/>
</dbReference>
<reference evidence="2" key="1">
    <citation type="submission" date="2012-08" db="EMBL/GenBank/DDBJ databases">
        <title>The Genome Sequence of Wuchereria bancrofti.</title>
        <authorList>
            <person name="Nutman T.B."/>
            <person name="Fink D.L."/>
            <person name="Russ C."/>
            <person name="Young S."/>
            <person name="Zeng Q."/>
            <person name="Koehrsen M."/>
            <person name="Alvarado L."/>
            <person name="Berlin A."/>
            <person name="Chapman S.B."/>
            <person name="Chen Z."/>
            <person name="Freedman E."/>
            <person name="Gellesch M."/>
            <person name="Goldberg J."/>
            <person name="Griggs A."/>
            <person name="Gujja S."/>
            <person name="Heilman E.R."/>
            <person name="Heiman D."/>
            <person name="Hepburn T."/>
            <person name="Howarth C."/>
            <person name="Jen D."/>
            <person name="Larson L."/>
            <person name="Lewis B."/>
            <person name="Mehta T."/>
            <person name="Park D."/>
            <person name="Pearson M."/>
            <person name="Roberts A."/>
            <person name="Saif S."/>
            <person name="Shea T."/>
            <person name="Shenoy N."/>
            <person name="Sisk P."/>
            <person name="Stolte C."/>
            <person name="Sykes S."/>
            <person name="Walk T."/>
            <person name="White J."/>
            <person name="Yandava C."/>
            <person name="Haas B."/>
            <person name="Henn M.R."/>
            <person name="Nusbaum C."/>
            <person name="Birren B."/>
        </authorList>
    </citation>
    <scope>NUCLEOTIDE SEQUENCE [LARGE SCALE GENOMIC DNA]</scope>
    <source>
        <strain evidence="2">NA</strain>
    </source>
</reference>
<gene>
    <name evidence="1" type="ORF">WUBG_14774</name>
</gene>
<evidence type="ECO:0000313" key="1">
    <source>
        <dbReference type="EMBL" id="EJW74318.1"/>
    </source>
</evidence>
<protein>
    <submittedName>
        <fullName evidence="1">Uncharacterized protein</fullName>
    </submittedName>
</protein>
<comment type="caution">
    <text evidence="1">The sequence shown here is derived from an EMBL/GenBank/DDBJ whole genome shotgun (WGS) entry which is preliminary data.</text>
</comment>
<sequence length="186" mass="20712">MNSECDDFLLGGKLPEQLTFALSSTLRLNTRRLRLSREVTHKNNVLGIVDDLPLLHNAKKKTVNQIAVLLAASKQSHVLLDCISANIGHTKELEELTGSYHFAVYLLRAASTQITKLAQNFVDTLQVLVEQAIKLLERIDIHHTPRDDVIEDDNDEQGIESCLVTVLLSFCAAAFTCTPSIFLCQK</sequence>